<keyword evidence="2" id="KW-1185">Reference proteome</keyword>
<dbReference type="GeneTree" id="ENSGT00940000156856"/>
<dbReference type="Proteomes" id="UP000472273">
    <property type="component" value="Unplaced"/>
</dbReference>
<dbReference type="AlphaFoldDB" id="A0A670Y267"/>
<accession>A0A670Y267</accession>
<name>A0A670Y267_PSETE</name>
<proteinExistence type="predicted"/>
<sequence length="111" mass="12639">MQSHKSLSRRKDEAVEIKRCFTKAQFPRACMTVEKLRSKECCPALGSNPDNVCGSQQGKGTCQEVQVDRRPWSGPYTLHNTDDREQWPLKFFNRTCQCTGEEKEGSSPDVL</sequence>
<organism evidence="1 2">
    <name type="scientific">Pseudonaja textilis</name>
    <name type="common">Eastern brown snake</name>
    <dbReference type="NCBI Taxonomy" id="8673"/>
    <lineage>
        <taxon>Eukaryota</taxon>
        <taxon>Metazoa</taxon>
        <taxon>Chordata</taxon>
        <taxon>Craniata</taxon>
        <taxon>Vertebrata</taxon>
        <taxon>Euteleostomi</taxon>
        <taxon>Lepidosauria</taxon>
        <taxon>Squamata</taxon>
        <taxon>Bifurcata</taxon>
        <taxon>Unidentata</taxon>
        <taxon>Episquamata</taxon>
        <taxon>Toxicofera</taxon>
        <taxon>Serpentes</taxon>
        <taxon>Colubroidea</taxon>
        <taxon>Elapidae</taxon>
        <taxon>Hydrophiinae</taxon>
        <taxon>Pseudonaja</taxon>
    </lineage>
</organism>
<evidence type="ECO:0000313" key="2">
    <source>
        <dbReference type="Proteomes" id="UP000472273"/>
    </source>
</evidence>
<protein>
    <submittedName>
        <fullName evidence="1">Uncharacterized protein</fullName>
    </submittedName>
</protein>
<reference evidence="1" key="1">
    <citation type="submission" date="2025-08" db="UniProtKB">
        <authorList>
            <consortium name="Ensembl"/>
        </authorList>
    </citation>
    <scope>IDENTIFICATION</scope>
</reference>
<dbReference type="Ensembl" id="ENSPTXT00000006367.1">
    <property type="protein sequence ID" value="ENSPTXP00000006159.1"/>
    <property type="gene ID" value="ENSPTXG00000004523.1"/>
</dbReference>
<reference evidence="1" key="2">
    <citation type="submission" date="2025-09" db="UniProtKB">
        <authorList>
            <consortium name="Ensembl"/>
        </authorList>
    </citation>
    <scope>IDENTIFICATION</scope>
</reference>
<evidence type="ECO:0000313" key="1">
    <source>
        <dbReference type="Ensembl" id="ENSPTXP00000006159.1"/>
    </source>
</evidence>